<gene>
    <name evidence="1" type="ORF">S03H2_06471</name>
</gene>
<evidence type="ECO:0000313" key="1">
    <source>
        <dbReference type="EMBL" id="GAH18768.1"/>
    </source>
</evidence>
<reference evidence="1" key="1">
    <citation type="journal article" date="2014" name="Front. Microbiol.">
        <title>High frequency of phylogenetically diverse reductive dehalogenase-homologous genes in deep subseafloor sedimentary metagenomes.</title>
        <authorList>
            <person name="Kawai M."/>
            <person name="Futagami T."/>
            <person name="Toyoda A."/>
            <person name="Takaki Y."/>
            <person name="Nishi S."/>
            <person name="Hori S."/>
            <person name="Arai W."/>
            <person name="Tsubouchi T."/>
            <person name="Morono Y."/>
            <person name="Uchiyama I."/>
            <person name="Ito T."/>
            <person name="Fujiyama A."/>
            <person name="Inagaki F."/>
            <person name="Takami H."/>
        </authorList>
    </citation>
    <scope>NUCLEOTIDE SEQUENCE</scope>
    <source>
        <strain evidence="1">Expedition CK06-06</strain>
    </source>
</reference>
<name>X1FDC7_9ZZZZ</name>
<accession>X1FDC7</accession>
<protein>
    <submittedName>
        <fullName evidence="1">Uncharacterized protein</fullName>
    </submittedName>
</protein>
<sequence>DEKTFRDLYEWGSASPHRPEDLVIGLRNDFWREF</sequence>
<dbReference type="AlphaFoldDB" id="X1FDC7"/>
<feature type="non-terminal residue" evidence="1">
    <location>
        <position position="1"/>
    </location>
</feature>
<comment type="caution">
    <text evidence="1">The sequence shown here is derived from an EMBL/GenBank/DDBJ whole genome shotgun (WGS) entry which is preliminary data.</text>
</comment>
<dbReference type="EMBL" id="BARU01002838">
    <property type="protein sequence ID" value="GAH18768.1"/>
    <property type="molecule type" value="Genomic_DNA"/>
</dbReference>
<organism evidence="1">
    <name type="scientific">marine sediment metagenome</name>
    <dbReference type="NCBI Taxonomy" id="412755"/>
    <lineage>
        <taxon>unclassified sequences</taxon>
        <taxon>metagenomes</taxon>
        <taxon>ecological metagenomes</taxon>
    </lineage>
</organism>
<proteinExistence type="predicted"/>